<protein>
    <submittedName>
        <fullName evidence="1">Uncharacterized protein</fullName>
    </submittedName>
</protein>
<dbReference type="EMBL" id="LUCM01003299">
    <property type="protein sequence ID" value="KAA0196000.1"/>
    <property type="molecule type" value="Genomic_DNA"/>
</dbReference>
<dbReference type="Proteomes" id="UP000728185">
    <property type="component" value="Unassembled WGS sequence"/>
</dbReference>
<reference evidence="1" key="1">
    <citation type="submission" date="2019-05" db="EMBL/GenBank/DDBJ databases">
        <title>Annotation for the trematode Fasciolopsis buski.</title>
        <authorList>
            <person name="Choi Y.-J."/>
        </authorList>
    </citation>
    <scope>NUCLEOTIDE SEQUENCE</scope>
    <source>
        <strain evidence="1">HT</strain>
        <tissue evidence="1">Whole worm</tissue>
    </source>
</reference>
<evidence type="ECO:0000313" key="2">
    <source>
        <dbReference type="Proteomes" id="UP000728185"/>
    </source>
</evidence>
<sequence length="116" mass="13297">DDGTPTKLVHNLTFLGDLDCLRTILGPSEPYIVILPFDPSTSATGLSEDAKSNVYNYSRFGSTRIDVSQWVNDDFLDHAVYPTNSPIFFLYNQFCLRVSNQWAVNWPSRMKYKRLL</sequence>
<organism evidence="1 2">
    <name type="scientific">Fasciolopsis buskii</name>
    <dbReference type="NCBI Taxonomy" id="27845"/>
    <lineage>
        <taxon>Eukaryota</taxon>
        <taxon>Metazoa</taxon>
        <taxon>Spiralia</taxon>
        <taxon>Lophotrochozoa</taxon>
        <taxon>Platyhelminthes</taxon>
        <taxon>Trematoda</taxon>
        <taxon>Digenea</taxon>
        <taxon>Plagiorchiida</taxon>
        <taxon>Echinostomata</taxon>
        <taxon>Echinostomatoidea</taxon>
        <taxon>Fasciolidae</taxon>
        <taxon>Fasciolopsis</taxon>
    </lineage>
</organism>
<dbReference type="AlphaFoldDB" id="A0A8E0S2B0"/>
<comment type="caution">
    <text evidence="1">The sequence shown here is derived from an EMBL/GenBank/DDBJ whole genome shotgun (WGS) entry which is preliminary data.</text>
</comment>
<name>A0A8E0S2B0_9TREM</name>
<evidence type="ECO:0000313" key="1">
    <source>
        <dbReference type="EMBL" id="KAA0196000.1"/>
    </source>
</evidence>
<keyword evidence="2" id="KW-1185">Reference proteome</keyword>
<gene>
    <name evidence="1" type="ORF">FBUS_11664</name>
</gene>
<feature type="non-terminal residue" evidence="1">
    <location>
        <position position="1"/>
    </location>
</feature>
<proteinExistence type="predicted"/>
<accession>A0A8E0S2B0</accession>